<proteinExistence type="predicted"/>
<evidence type="ECO:0000313" key="1">
    <source>
        <dbReference type="EMBL" id="MBK3519352.1"/>
    </source>
</evidence>
<dbReference type="Gene3D" id="2.60.40.10">
    <property type="entry name" value="Immunoglobulins"/>
    <property type="match status" value="1"/>
</dbReference>
<gene>
    <name evidence="1" type="ORF">JIV24_18540</name>
</gene>
<accession>A0ABS1HP91</accession>
<dbReference type="InterPro" id="IPR011467">
    <property type="entry name" value="DUF1573"/>
</dbReference>
<dbReference type="PANTHER" id="PTHR37833">
    <property type="entry name" value="LIPOPROTEIN-RELATED"/>
    <property type="match status" value="1"/>
</dbReference>
<keyword evidence="2" id="KW-1185">Reference proteome</keyword>
<protein>
    <submittedName>
        <fullName evidence="1">DUF1573 domain-containing protein</fullName>
    </submittedName>
</protein>
<sequence>MSVRLSCLLLLTIIAGCNLNDNKQSASIKGKGKLKFVELSHSFGELNHGDVVGHRFKVINEGKYPVVIQKVEKGCGCTDVIYKQQPIKPNDTTFIEVVFDTNGWHGRQVKQVVIHANDSIKKHELLVWTNIKSKK</sequence>
<dbReference type="EMBL" id="JAENRR010000063">
    <property type="protein sequence ID" value="MBK3519352.1"/>
    <property type="molecule type" value="Genomic_DNA"/>
</dbReference>
<name>A0ABS1HP91_9BACT</name>
<comment type="caution">
    <text evidence="1">The sequence shown here is derived from an EMBL/GenBank/DDBJ whole genome shotgun (WGS) entry which is preliminary data.</text>
</comment>
<reference evidence="1 2" key="1">
    <citation type="submission" date="2021-01" db="EMBL/GenBank/DDBJ databases">
        <title>Carboxyliciviraga sp.nov., isolated from coastal sediments.</title>
        <authorList>
            <person name="Lu D."/>
            <person name="Zhang T."/>
        </authorList>
    </citation>
    <scope>NUCLEOTIDE SEQUENCE [LARGE SCALE GENOMIC DNA]</scope>
    <source>
        <strain evidence="1 2">N1Y132</strain>
    </source>
</reference>
<dbReference type="PROSITE" id="PS51257">
    <property type="entry name" value="PROKAR_LIPOPROTEIN"/>
    <property type="match status" value="1"/>
</dbReference>
<organism evidence="1 2">
    <name type="scientific">Carboxylicivirga marina</name>
    <dbReference type="NCBI Taxonomy" id="2800988"/>
    <lineage>
        <taxon>Bacteria</taxon>
        <taxon>Pseudomonadati</taxon>
        <taxon>Bacteroidota</taxon>
        <taxon>Bacteroidia</taxon>
        <taxon>Marinilabiliales</taxon>
        <taxon>Marinilabiliaceae</taxon>
        <taxon>Carboxylicivirga</taxon>
    </lineage>
</organism>
<dbReference type="PANTHER" id="PTHR37833:SF1">
    <property type="entry name" value="SIGNAL PEPTIDE PROTEIN"/>
    <property type="match status" value="1"/>
</dbReference>
<dbReference type="Proteomes" id="UP000605676">
    <property type="component" value="Unassembled WGS sequence"/>
</dbReference>
<evidence type="ECO:0000313" key="2">
    <source>
        <dbReference type="Proteomes" id="UP000605676"/>
    </source>
</evidence>
<dbReference type="Pfam" id="PF07610">
    <property type="entry name" value="DUF1573"/>
    <property type="match status" value="1"/>
</dbReference>
<dbReference type="RefSeq" id="WP_200466570.1">
    <property type="nucleotide sequence ID" value="NZ_JAENRR010000063.1"/>
</dbReference>
<dbReference type="InterPro" id="IPR013783">
    <property type="entry name" value="Ig-like_fold"/>
</dbReference>